<sequence>MTLTAPRPLRAAPPPPPAPPAPGPVVRPLAPLLCAVAVLLAAAPVSSVVQGWTWLGYAGGAVALVAVVGVVGALVPRVPAVAVALVQVAAVLGLLTALFTDDGVARVLPGPAALGDMGALLAGAGAQIDVGTAPVAATPEILFLVTAALGLLAVAVHLAVVGAGAPAAAGVPLLAAFAVPAALADDLLPWWTLAVAALGFGVLLLAPDGNRRQIPGGAVLVAGAAVVALLLGTATAFVGTAGRFDGGEDGTGRGAIGLSPFTALRGQLDQSEPTPLFEVRGLAQPQYLRALTLSDYQAGIGWQATRPGPGVAPEGPFTQPGVPGDVVDVTVGNVGFRDYWLPVYGAPLGIGGLAPDLFVYDEPSGIAYTARPQQQETWTERAFLPAPTTDLLRAAQGERPAAIYANILGVDPRVTEIAQQVTAGAASDFDRAMALQEYFTGPDTAFTYDLATAPPAGDDALVEFLTVGRVGYCEQFASAMAVMLRSVGVPARVAVGFTAGSPISDYRAVSTADAHAWVEAWFPGIGWTTFDPTPLTDGRTITPPYVEAARAEAAGGGTGAGAVPAAPTGAAPTTAPTTAPGEQPLDAAAPAPVAADPGLPLWPLFVVLGLVLVGLVPAAVRALRGRSRLAAAAAGGTGAAGAAWDEIVATSVDRRVPVPATDTVRAAARRLVREHRLDAAAQDAVRAVVGAVEASWFGDRHPEPGELAGPVRVVRDGIAAGSPVSLRGRLLPRSVLVRPVRSAPEAPVTTSV</sequence>
<feature type="compositionally biased region" description="Low complexity" evidence="1">
    <location>
        <begin position="561"/>
        <end position="583"/>
    </location>
</feature>
<feature type="region of interest" description="Disordered" evidence="1">
    <location>
        <begin position="1"/>
        <end position="21"/>
    </location>
</feature>
<dbReference type="Proteomes" id="UP000505377">
    <property type="component" value="Chromosome"/>
</dbReference>
<feature type="compositionally biased region" description="Pro residues" evidence="1">
    <location>
        <begin position="11"/>
        <end position="21"/>
    </location>
</feature>
<dbReference type="PANTHER" id="PTHR42736">
    <property type="entry name" value="PROTEIN-GLUTAMINE GAMMA-GLUTAMYLTRANSFERASE"/>
    <property type="match status" value="1"/>
</dbReference>
<feature type="transmembrane region" description="Helical" evidence="2">
    <location>
        <begin position="218"/>
        <end position="238"/>
    </location>
</feature>
<dbReference type="KEGG" id="pbro:HOP40_30420"/>
<keyword evidence="2" id="KW-1133">Transmembrane helix</keyword>
<keyword evidence="5" id="KW-1185">Reference proteome</keyword>
<organism evidence="4 5">
    <name type="scientific">Pseudonocardia broussonetiae</name>
    <dbReference type="NCBI Taxonomy" id="2736640"/>
    <lineage>
        <taxon>Bacteria</taxon>
        <taxon>Bacillati</taxon>
        <taxon>Actinomycetota</taxon>
        <taxon>Actinomycetes</taxon>
        <taxon>Pseudonocardiales</taxon>
        <taxon>Pseudonocardiaceae</taxon>
        <taxon>Pseudonocardia</taxon>
    </lineage>
</organism>
<feature type="domain" description="Transglutaminase-like" evidence="3">
    <location>
        <begin position="465"/>
        <end position="534"/>
    </location>
</feature>
<feature type="transmembrane region" description="Helical" evidence="2">
    <location>
        <begin position="81"/>
        <end position="99"/>
    </location>
</feature>
<feature type="transmembrane region" description="Helical" evidence="2">
    <location>
        <begin position="167"/>
        <end position="184"/>
    </location>
</feature>
<feature type="compositionally biased region" description="Low complexity" evidence="1">
    <location>
        <begin position="1"/>
        <end position="10"/>
    </location>
</feature>
<feature type="region of interest" description="Disordered" evidence="1">
    <location>
        <begin position="556"/>
        <end position="583"/>
    </location>
</feature>
<name>A0A6M6JQP5_9PSEU</name>
<evidence type="ECO:0000259" key="3">
    <source>
        <dbReference type="SMART" id="SM00460"/>
    </source>
</evidence>
<keyword evidence="2" id="KW-0472">Membrane</keyword>
<dbReference type="Gene3D" id="3.10.620.30">
    <property type="match status" value="1"/>
</dbReference>
<dbReference type="Pfam" id="PF11992">
    <property type="entry name" value="TgpA_N"/>
    <property type="match status" value="1"/>
</dbReference>
<gene>
    <name evidence="4" type="ORF">HOP40_30420</name>
</gene>
<evidence type="ECO:0000256" key="1">
    <source>
        <dbReference type="SAM" id="MobiDB-lite"/>
    </source>
</evidence>
<dbReference type="InterPro" id="IPR021878">
    <property type="entry name" value="TgpA_N"/>
</dbReference>
<dbReference type="InterPro" id="IPR038765">
    <property type="entry name" value="Papain-like_cys_pep_sf"/>
</dbReference>
<evidence type="ECO:0000313" key="4">
    <source>
        <dbReference type="EMBL" id="QJY49543.1"/>
    </source>
</evidence>
<proteinExistence type="predicted"/>
<feature type="transmembrane region" description="Helical" evidence="2">
    <location>
        <begin position="29"/>
        <end position="48"/>
    </location>
</feature>
<dbReference type="Pfam" id="PF01841">
    <property type="entry name" value="Transglut_core"/>
    <property type="match status" value="1"/>
</dbReference>
<dbReference type="InterPro" id="IPR052901">
    <property type="entry name" value="Bact_TGase-like"/>
</dbReference>
<feature type="transmembrane region" description="Helical" evidence="2">
    <location>
        <begin position="190"/>
        <end position="206"/>
    </location>
</feature>
<feature type="transmembrane region" description="Helical" evidence="2">
    <location>
        <begin position="54"/>
        <end position="74"/>
    </location>
</feature>
<accession>A0A6M6JQP5</accession>
<protein>
    <submittedName>
        <fullName evidence="4">Transglutaminase domain-containing protein</fullName>
    </submittedName>
</protein>
<dbReference type="AlphaFoldDB" id="A0A6M6JQP5"/>
<dbReference type="InterPro" id="IPR002931">
    <property type="entry name" value="Transglutaminase-like"/>
</dbReference>
<dbReference type="EMBL" id="CP053564">
    <property type="protein sequence ID" value="QJY49543.1"/>
    <property type="molecule type" value="Genomic_DNA"/>
</dbReference>
<dbReference type="RefSeq" id="WP_172165506.1">
    <property type="nucleotide sequence ID" value="NZ_CP053564.1"/>
</dbReference>
<dbReference type="SUPFAM" id="SSF54001">
    <property type="entry name" value="Cysteine proteinases"/>
    <property type="match status" value="1"/>
</dbReference>
<dbReference type="PANTHER" id="PTHR42736:SF1">
    <property type="entry name" value="PROTEIN-GLUTAMINE GAMMA-GLUTAMYLTRANSFERASE"/>
    <property type="match status" value="1"/>
</dbReference>
<dbReference type="SMART" id="SM00460">
    <property type="entry name" value="TGc"/>
    <property type="match status" value="1"/>
</dbReference>
<evidence type="ECO:0000313" key="5">
    <source>
        <dbReference type="Proteomes" id="UP000505377"/>
    </source>
</evidence>
<evidence type="ECO:0000256" key="2">
    <source>
        <dbReference type="SAM" id="Phobius"/>
    </source>
</evidence>
<feature type="transmembrane region" description="Helical" evidence="2">
    <location>
        <begin position="601"/>
        <end position="620"/>
    </location>
</feature>
<keyword evidence="2" id="KW-0812">Transmembrane</keyword>
<feature type="transmembrane region" description="Helical" evidence="2">
    <location>
        <begin position="141"/>
        <end position="160"/>
    </location>
</feature>
<reference evidence="4 5" key="1">
    <citation type="submission" date="2020-05" db="EMBL/GenBank/DDBJ databases">
        <authorList>
            <person name="Mo P."/>
        </authorList>
    </citation>
    <scope>NUCLEOTIDE SEQUENCE [LARGE SCALE GENOMIC DNA]</scope>
    <source>
        <strain evidence="4 5">Gen01</strain>
    </source>
</reference>